<comment type="caution">
    <text evidence="2">The sequence shown here is derived from an EMBL/GenBank/DDBJ whole genome shotgun (WGS) entry which is preliminary data.</text>
</comment>
<organism evidence="2 3">
    <name type="scientific">Catenulispora subtropica</name>
    <dbReference type="NCBI Taxonomy" id="450798"/>
    <lineage>
        <taxon>Bacteria</taxon>
        <taxon>Bacillati</taxon>
        <taxon>Actinomycetota</taxon>
        <taxon>Actinomycetes</taxon>
        <taxon>Catenulisporales</taxon>
        <taxon>Catenulisporaceae</taxon>
        <taxon>Catenulispora</taxon>
    </lineage>
</organism>
<evidence type="ECO:0000256" key="1">
    <source>
        <dbReference type="SAM" id="MobiDB-lite"/>
    </source>
</evidence>
<protein>
    <submittedName>
        <fullName evidence="2">Uncharacterized protein</fullName>
    </submittedName>
</protein>
<keyword evidence="3" id="KW-1185">Reference proteome</keyword>
<dbReference type="Proteomes" id="UP001499854">
    <property type="component" value="Unassembled WGS sequence"/>
</dbReference>
<feature type="region of interest" description="Disordered" evidence="1">
    <location>
        <begin position="1"/>
        <end position="34"/>
    </location>
</feature>
<evidence type="ECO:0000313" key="3">
    <source>
        <dbReference type="Proteomes" id="UP001499854"/>
    </source>
</evidence>
<accession>A0ABN2RJG0</accession>
<reference evidence="2 3" key="1">
    <citation type="journal article" date="2019" name="Int. J. Syst. Evol. Microbiol.">
        <title>The Global Catalogue of Microorganisms (GCM) 10K type strain sequencing project: providing services to taxonomists for standard genome sequencing and annotation.</title>
        <authorList>
            <consortium name="The Broad Institute Genomics Platform"/>
            <consortium name="The Broad Institute Genome Sequencing Center for Infectious Disease"/>
            <person name="Wu L."/>
            <person name="Ma J."/>
        </authorList>
    </citation>
    <scope>NUCLEOTIDE SEQUENCE [LARGE SCALE GENOMIC DNA]</scope>
    <source>
        <strain evidence="2 3">JCM 16013</strain>
    </source>
</reference>
<feature type="compositionally biased region" description="Basic and acidic residues" evidence="1">
    <location>
        <begin position="7"/>
        <end position="27"/>
    </location>
</feature>
<sequence>MRGWSRGAERDGDGGGDEGRRREDSEGSHGPARFTRECWGAVHGFVRTLRGLDRWGALVRSIEQGSVVGKALDELREEYGDRARVGEEREVVRLEAAGEPAQ</sequence>
<name>A0ABN2RJG0_9ACTN</name>
<evidence type="ECO:0000313" key="2">
    <source>
        <dbReference type="EMBL" id="GAA1969966.1"/>
    </source>
</evidence>
<dbReference type="EMBL" id="BAAAQM010000015">
    <property type="protein sequence ID" value="GAA1969966.1"/>
    <property type="molecule type" value="Genomic_DNA"/>
</dbReference>
<proteinExistence type="predicted"/>
<gene>
    <name evidence="2" type="ORF">GCM10009838_30990</name>
</gene>